<dbReference type="EMBL" id="FNJL01000009">
    <property type="protein sequence ID" value="SDP24379.1"/>
    <property type="molecule type" value="Genomic_DNA"/>
</dbReference>
<gene>
    <name evidence="2" type="ORF">SAMN04489708_109141</name>
</gene>
<accession>A0A1H0R5E7</accession>
<protein>
    <submittedName>
        <fullName evidence="2">Uncharacterized protein</fullName>
    </submittedName>
</protein>
<keyword evidence="1" id="KW-0812">Transmembrane</keyword>
<keyword evidence="3" id="KW-1185">Reference proteome</keyword>
<organism evidence="2 3">
    <name type="scientific">Paracidovorax cattleyae</name>
    <dbReference type="NCBI Taxonomy" id="80868"/>
    <lineage>
        <taxon>Bacteria</taxon>
        <taxon>Pseudomonadati</taxon>
        <taxon>Pseudomonadota</taxon>
        <taxon>Betaproteobacteria</taxon>
        <taxon>Burkholderiales</taxon>
        <taxon>Comamonadaceae</taxon>
        <taxon>Paracidovorax</taxon>
    </lineage>
</organism>
<dbReference type="AlphaFoldDB" id="A0A1H0R5E7"/>
<dbReference type="Proteomes" id="UP000199317">
    <property type="component" value="Unassembled WGS sequence"/>
</dbReference>
<sequence length="71" mass="7513">MKRAGAAGPGDTLRSVVHRARLSMALLAVALAGALLLMAGLAALRVYAGNNQRRYLARVAVPGQRLFQGRQ</sequence>
<evidence type="ECO:0000313" key="2">
    <source>
        <dbReference type="EMBL" id="SDP24379.1"/>
    </source>
</evidence>
<evidence type="ECO:0000313" key="3">
    <source>
        <dbReference type="Proteomes" id="UP000199317"/>
    </source>
</evidence>
<evidence type="ECO:0000256" key="1">
    <source>
        <dbReference type="SAM" id="Phobius"/>
    </source>
</evidence>
<keyword evidence="1" id="KW-1133">Transmembrane helix</keyword>
<proteinExistence type="predicted"/>
<reference evidence="3" key="1">
    <citation type="submission" date="2016-10" db="EMBL/GenBank/DDBJ databases">
        <authorList>
            <person name="Varghese N."/>
            <person name="Submissions S."/>
        </authorList>
    </citation>
    <scope>NUCLEOTIDE SEQUENCE [LARGE SCALE GENOMIC DNA]</scope>
    <source>
        <strain evidence="3">DSM 17101</strain>
    </source>
</reference>
<name>A0A1H0R5E7_9BURK</name>
<feature type="transmembrane region" description="Helical" evidence="1">
    <location>
        <begin position="24"/>
        <end position="48"/>
    </location>
</feature>
<keyword evidence="1" id="KW-0472">Membrane</keyword>